<dbReference type="AlphaFoldDB" id="A0AAD5XPD4"/>
<protein>
    <submittedName>
        <fullName evidence="2">Uncharacterized protein</fullName>
    </submittedName>
</protein>
<gene>
    <name evidence="2" type="ORF">HDU87_005853</name>
</gene>
<dbReference type="Proteomes" id="UP001212152">
    <property type="component" value="Unassembled WGS sequence"/>
</dbReference>
<comment type="caution">
    <text evidence="2">The sequence shown here is derived from an EMBL/GenBank/DDBJ whole genome shotgun (WGS) entry which is preliminary data.</text>
</comment>
<organism evidence="2 3">
    <name type="scientific">Geranomyces variabilis</name>
    <dbReference type="NCBI Taxonomy" id="109894"/>
    <lineage>
        <taxon>Eukaryota</taxon>
        <taxon>Fungi</taxon>
        <taxon>Fungi incertae sedis</taxon>
        <taxon>Chytridiomycota</taxon>
        <taxon>Chytridiomycota incertae sedis</taxon>
        <taxon>Chytridiomycetes</taxon>
        <taxon>Spizellomycetales</taxon>
        <taxon>Powellomycetaceae</taxon>
        <taxon>Geranomyces</taxon>
    </lineage>
</organism>
<evidence type="ECO:0000256" key="1">
    <source>
        <dbReference type="SAM" id="SignalP"/>
    </source>
</evidence>
<reference evidence="2" key="1">
    <citation type="submission" date="2020-05" db="EMBL/GenBank/DDBJ databases">
        <title>Phylogenomic resolution of chytrid fungi.</title>
        <authorList>
            <person name="Stajich J.E."/>
            <person name="Amses K."/>
            <person name="Simmons R."/>
            <person name="Seto K."/>
            <person name="Myers J."/>
            <person name="Bonds A."/>
            <person name="Quandt C.A."/>
            <person name="Barry K."/>
            <person name="Liu P."/>
            <person name="Grigoriev I."/>
            <person name="Longcore J.E."/>
            <person name="James T.Y."/>
        </authorList>
    </citation>
    <scope>NUCLEOTIDE SEQUENCE</scope>
    <source>
        <strain evidence="2">JEL0379</strain>
    </source>
</reference>
<keyword evidence="3" id="KW-1185">Reference proteome</keyword>
<evidence type="ECO:0000313" key="3">
    <source>
        <dbReference type="Proteomes" id="UP001212152"/>
    </source>
</evidence>
<dbReference type="EMBL" id="JADGJQ010000049">
    <property type="protein sequence ID" value="KAJ3175710.1"/>
    <property type="molecule type" value="Genomic_DNA"/>
</dbReference>
<feature type="signal peptide" evidence="1">
    <location>
        <begin position="1"/>
        <end position="19"/>
    </location>
</feature>
<feature type="chain" id="PRO_5042048737" evidence="1">
    <location>
        <begin position="20"/>
        <end position="84"/>
    </location>
</feature>
<evidence type="ECO:0000313" key="2">
    <source>
        <dbReference type="EMBL" id="KAJ3175710.1"/>
    </source>
</evidence>
<sequence length="84" mass="8299">MLFAKTLALALCLAAPALARPVPQDIAIATGANESVATQSDPTIAAVNNGPPPSLQEVPIAPPAAAVVSVAETGGDDNIPSRSD</sequence>
<name>A0AAD5XPD4_9FUNG</name>
<accession>A0AAD5XPD4</accession>
<proteinExistence type="predicted"/>
<keyword evidence="1" id="KW-0732">Signal</keyword>